<dbReference type="InterPro" id="IPR017853">
    <property type="entry name" value="GH"/>
</dbReference>
<accession>A0A9P4J0A2</accession>
<keyword evidence="8 9" id="KW-0326">Glycosidase</keyword>
<dbReference type="GO" id="GO:0046355">
    <property type="term" value="P:mannan catabolic process"/>
    <property type="evidence" value="ECO:0007669"/>
    <property type="project" value="UniProtKB-ARBA"/>
</dbReference>
<evidence type="ECO:0000313" key="12">
    <source>
        <dbReference type="EMBL" id="KAF2152259.1"/>
    </source>
</evidence>
<evidence type="ECO:0000256" key="1">
    <source>
        <dbReference type="ARBA" id="ARBA00001678"/>
    </source>
</evidence>
<evidence type="ECO:0000256" key="2">
    <source>
        <dbReference type="ARBA" id="ARBA00004613"/>
    </source>
</evidence>
<proteinExistence type="inferred from homology"/>
<organism evidence="12 13">
    <name type="scientific">Myriangium duriaei CBS 260.36</name>
    <dbReference type="NCBI Taxonomy" id="1168546"/>
    <lineage>
        <taxon>Eukaryota</taxon>
        <taxon>Fungi</taxon>
        <taxon>Dikarya</taxon>
        <taxon>Ascomycota</taxon>
        <taxon>Pezizomycotina</taxon>
        <taxon>Dothideomycetes</taxon>
        <taxon>Dothideomycetidae</taxon>
        <taxon>Myriangiales</taxon>
        <taxon>Myriangiaceae</taxon>
        <taxon>Myriangium</taxon>
    </lineage>
</organism>
<comment type="similarity">
    <text evidence="3 9">Belongs to the glycosyl hydrolase 5 (cellulase A) family.</text>
</comment>
<evidence type="ECO:0000313" key="13">
    <source>
        <dbReference type="Proteomes" id="UP000799439"/>
    </source>
</evidence>
<feature type="signal peptide" evidence="10">
    <location>
        <begin position="1"/>
        <end position="22"/>
    </location>
</feature>
<evidence type="ECO:0000256" key="7">
    <source>
        <dbReference type="ARBA" id="ARBA00022801"/>
    </source>
</evidence>
<dbReference type="GO" id="GO:0005576">
    <property type="term" value="C:extracellular region"/>
    <property type="evidence" value="ECO:0007669"/>
    <property type="project" value="UniProtKB-SubCell"/>
</dbReference>
<dbReference type="PANTHER" id="PTHR31451:SF39">
    <property type="entry name" value="MANNAN ENDO-1,4-BETA-MANNOSIDASE 1"/>
    <property type="match status" value="1"/>
</dbReference>
<keyword evidence="7 9" id="KW-0378">Hydrolase</keyword>
<gene>
    <name evidence="12" type="ORF">K461DRAFT_226758</name>
</gene>
<evidence type="ECO:0000256" key="3">
    <source>
        <dbReference type="ARBA" id="ARBA00005641"/>
    </source>
</evidence>
<keyword evidence="6 10" id="KW-0732">Signal</keyword>
<dbReference type="InterPro" id="IPR045053">
    <property type="entry name" value="MAN-like"/>
</dbReference>
<evidence type="ECO:0000256" key="9">
    <source>
        <dbReference type="RuleBase" id="RU361153"/>
    </source>
</evidence>
<evidence type="ECO:0000256" key="4">
    <source>
        <dbReference type="ARBA" id="ARBA00012706"/>
    </source>
</evidence>
<dbReference type="Pfam" id="PF00150">
    <property type="entry name" value="Cellulase"/>
    <property type="match status" value="1"/>
</dbReference>
<sequence length="367" mass="39389">MKLTSYLAPAALALFSLPIASTQNSTSSGSFSGSNLYYAAGLTPAQQVTLLSGLQSAGVKVLRVWLDGQSGTTKGTQINSFPGLEGNSPGAYDDTVLERLDDFMAVANTYCIKLLISIHSYNTLAANGDYYGKWYGIGDFYTDNTAMGYFKDRITHVLNHTNPHNGKTWAESSEYIFAFEAQNEAMHDQANPTALQSWQCTMATAIKSNLPNDDILVTTGGGGFLSNSLLDGYFTCPALDVLAIHAYGVSDFSTSALTPYVTHALSAGKKLIMQEWGSCYTSASNNNCNGGSTLDAATRGANIKKWSASIAAAGVPQFYWQVLPNEDPHQGWDYEVGIDGVNWEDLKTASLAAAGAKSAFDFGRWLI</sequence>
<dbReference type="Proteomes" id="UP000799439">
    <property type="component" value="Unassembled WGS sequence"/>
</dbReference>
<protein>
    <recommendedName>
        <fullName evidence="4">mannan endo-1,4-beta-mannosidase</fullName>
        <ecNumber evidence="4">3.2.1.78</ecNumber>
    </recommendedName>
</protein>
<comment type="subcellular location">
    <subcellularLocation>
        <location evidence="2">Secreted</location>
    </subcellularLocation>
</comment>
<evidence type="ECO:0000259" key="11">
    <source>
        <dbReference type="Pfam" id="PF00150"/>
    </source>
</evidence>
<dbReference type="OrthoDB" id="428177at2759"/>
<dbReference type="AlphaFoldDB" id="A0A9P4J0A2"/>
<dbReference type="GO" id="GO:0016985">
    <property type="term" value="F:mannan endo-1,4-beta-mannosidase activity"/>
    <property type="evidence" value="ECO:0007669"/>
    <property type="project" value="UniProtKB-EC"/>
</dbReference>
<evidence type="ECO:0000256" key="8">
    <source>
        <dbReference type="ARBA" id="ARBA00023295"/>
    </source>
</evidence>
<comment type="caution">
    <text evidence="12">The sequence shown here is derived from an EMBL/GenBank/DDBJ whole genome shotgun (WGS) entry which is preliminary data.</text>
</comment>
<dbReference type="SUPFAM" id="SSF51445">
    <property type="entry name" value="(Trans)glycosidases"/>
    <property type="match status" value="1"/>
</dbReference>
<feature type="chain" id="PRO_5040215558" description="mannan endo-1,4-beta-mannosidase" evidence="10">
    <location>
        <begin position="23"/>
        <end position="367"/>
    </location>
</feature>
<dbReference type="EC" id="3.2.1.78" evidence="4"/>
<keyword evidence="13" id="KW-1185">Reference proteome</keyword>
<comment type="catalytic activity">
    <reaction evidence="1">
        <text>Random hydrolysis of (1-&gt;4)-beta-D-mannosidic linkages in mannans, galactomannans and glucomannans.</text>
        <dbReference type="EC" id="3.2.1.78"/>
    </reaction>
</comment>
<evidence type="ECO:0000256" key="10">
    <source>
        <dbReference type="SAM" id="SignalP"/>
    </source>
</evidence>
<dbReference type="EMBL" id="ML996086">
    <property type="protein sequence ID" value="KAF2152259.1"/>
    <property type="molecule type" value="Genomic_DNA"/>
</dbReference>
<dbReference type="Gene3D" id="3.20.20.80">
    <property type="entry name" value="Glycosidases"/>
    <property type="match status" value="1"/>
</dbReference>
<feature type="domain" description="Glycoside hydrolase family 5" evidence="11">
    <location>
        <begin position="46"/>
        <end position="323"/>
    </location>
</feature>
<evidence type="ECO:0000256" key="5">
    <source>
        <dbReference type="ARBA" id="ARBA00022525"/>
    </source>
</evidence>
<keyword evidence="5" id="KW-0964">Secreted</keyword>
<name>A0A9P4J0A2_9PEZI</name>
<reference evidence="12" key="1">
    <citation type="journal article" date="2020" name="Stud. Mycol.">
        <title>101 Dothideomycetes genomes: a test case for predicting lifestyles and emergence of pathogens.</title>
        <authorList>
            <person name="Haridas S."/>
            <person name="Albert R."/>
            <person name="Binder M."/>
            <person name="Bloem J."/>
            <person name="Labutti K."/>
            <person name="Salamov A."/>
            <person name="Andreopoulos B."/>
            <person name="Baker S."/>
            <person name="Barry K."/>
            <person name="Bills G."/>
            <person name="Bluhm B."/>
            <person name="Cannon C."/>
            <person name="Castanera R."/>
            <person name="Culley D."/>
            <person name="Daum C."/>
            <person name="Ezra D."/>
            <person name="Gonzalez J."/>
            <person name="Henrissat B."/>
            <person name="Kuo A."/>
            <person name="Liang C."/>
            <person name="Lipzen A."/>
            <person name="Lutzoni F."/>
            <person name="Magnuson J."/>
            <person name="Mondo S."/>
            <person name="Nolan M."/>
            <person name="Ohm R."/>
            <person name="Pangilinan J."/>
            <person name="Park H.-J."/>
            <person name="Ramirez L."/>
            <person name="Alfaro M."/>
            <person name="Sun H."/>
            <person name="Tritt A."/>
            <person name="Yoshinaga Y."/>
            <person name="Zwiers L.-H."/>
            <person name="Turgeon B."/>
            <person name="Goodwin S."/>
            <person name="Spatafora J."/>
            <person name="Crous P."/>
            <person name="Grigoriev I."/>
        </authorList>
    </citation>
    <scope>NUCLEOTIDE SEQUENCE</scope>
    <source>
        <strain evidence="12">CBS 260.36</strain>
    </source>
</reference>
<evidence type="ECO:0000256" key="6">
    <source>
        <dbReference type="ARBA" id="ARBA00022729"/>
    </source>
</evidence>
<dbReference type="PANTHER" id="PTHR31451">
    <property type="match status" value="1"/>
</dbReference>
<dbReference type="InterPro" id="IPR001547">
    <property type="entry name" value="Glyco_hydro_5"/>
</dbReference>